<evidence type="ECO:0000256" key="1">
    <source>
        <dbReference type="SAM" id="Phobius"/>
    </source>
</evidence>
<feature type="transmembrane region" description="Helical" evidence="1">
    <location>
        <begin position="12"/>
        <end position="33"/>
    </location>
</feature>
<dbReference type="Proteomes" id="UP000318138">
    <property type="component" value="Chromosome"/>
</dbReference>
<reference evidence="4" key="1">
    <citation type="submission" date="2019-07" db="EMBL/GenBank/DDBJ databases">
        <title>Bacillus alkalisoli sp. nov. isolated from saline soil.</title>
        <authorList>
            <person name="Sun J.-Q."/>
            <person name="Xu L."/>
        </authorList>
    </citation>
    <scope>NUCLEOTIDE SEQUENCE [LARGE SCALE GENOMIC DNA]</scope>
    <source>
        <strain evidence="4">M4U3P1</strain>
    </source>
</reference>
<name>A0A859FH67_9BACI</name>
<protein>
    <submittedName>
        <fullName evidence="3">Pilus assembly protein</fullName>
    </submittedName>
</protein>
<evidence type="ECO:0000313" key="4">
    <source>
        <dbReference type="Proteomes" id="UP000318138"/>
    </source>
</evidence>
<dbReference type="EMBL" id="CP041372">
    <property type="protein sequence ID" value="QKS72477.1"/>
    <property type="molecule type" value="Genomic_DNA"/>
</dbReference>
<keyword evidence="1" id="KW-1133">Transmembrane helix</keyword>
<dbReference type="Pfam" id="PF07811">
    <property type="entry name" value="TadE"/>
    <property type="match status" value="1"/>
</dbReference>
<keyword evidence="4" id="KW-1185">Reference proteome</keyword>
<feature type="domain" description="TadE-like" evidence="2">
    <location>
        <begin position="9"/>
        <end position="50"/>
    </location>
</feature>
<dbReference type="KEGG" id="psua:FLK61_38285"/>
<gene>
    <name evidence="3" type="ORF">FLK61_38285</name>
</gene>
<keyword evidence="1" id="KW-0812">Transmembrane</keyword>
<accession>A0A859FH67</accession>
<keyword evidence="1" id="KW-0472">Membrane</keyword>
<dbReference type="InterPro" id="IPR012495">
    <property type="entry name" value="TadE-like_dom"/>
</dbReference>
<dbReference type="AlphaFoldDB" id="A0A859FH67"/>
<sequence>MKKRLSERGSASIEFIAMVPLLLMLLVVIWQFFVAGFAVYNTQAAANDAAKVYAATNDVGLAQQEAQRMLDTNKHVSGSVGISGGGSGGEFTATVQADFQVSLLPRQVLGYSTSIPIERTVTGRVMQ</sequence>
<organism evidence="3 4">
    <name type="scientific">Paenalkalicoccus suaedae</name>
    <dbReference type="NCBI Taxonomy" id="2592382"/>
    <lineage>
        <taxon>Bacteria</taxon>
        <taxon>Bacillati</taxon>
        <taxon>Bacillota</taxon>
        <taxon>Bacilli</taxon>
        <taxon>Bacillales</taxon>
        <taxon>Bacillaceae</taxon>
        <taxon>Paenalkalicoccus</taxon>
    </lineage>
</organism>
<proteinExistence type="predicted"/>
<evidence type="ECO:0000259" key="2">
    <source>
        <dbReference type="Pfam" id="PF07811"/>
    </source>
</evidence>
<dbReference type="RefSeq" id="WP_176010454.1">
    <property type="nucleotide sequence ID" value="NZ_CP041372.2"/>
</dbReference>
<evidence type="ECO:0000313" key="3">
    <source>
        <dbReference type="EMBL" id="QKS72477.1"/>
    </source>
</evidence>